<gene>
    <name evidence="13" type="ORF">H9977_12095</name>
</gene>
<dbReference type="InterPro" id="IPR029026">
    <property type="entry name" value="tRNA_m1G_MTases_N"/>
</dbReference>
<evidence type="ECO:0000313" key="13">
    <source>
        <dbReference type="EMBL" id="HIX75755.1"/>
    </source>
</evidence>
<comment type="function">
    <text evidence="8 10">Specifically methylates the N3 position of the uracil ring of uridine 1498 (m3U1498) in 16S rRNA. Acts on the fully assembled 30S ribosomal subunit.</text>
</comment>
<dbReference type="Pfam" id="PF04452">
    <property type="entry name" value="Methyltrans_RNA"/>
    <property type="match status" value="1"/>
</dbReference>
<name>A0A9D1XD19_9BACT</name>
<dbReference type="PANTHER" id="PTHR30027:SF3">
    <property type="entry name" value="16S RRNA (URACIL(1498)-N(3))-METHYLTRANSFERASE"/>
    <property type="match status" value="1"/>
</dbReference>
<accession>A0A9D1XD19</accession>
<comment type="subcellular location">
    <subcellularLocation>
        <location evidence="1 10">Cytoplasm</location>
    </subcellularLocation>
</comment>
<evidence type="ECO:0000256" key="4">
    <source>
        <dbReference type="ARBA" id="ARBA00022552"/>
    </source>
</evidence>
<dbReference type="InterPro" id="IPR029028">
    <property type="entry name" value="Alpha/beta_knot_MTases"/>
</dbReference>
<comment type="caution">
    <text evidence="13">The sequence shown here is derived from an EMBL/GenBank/DDBJ whole genome shotgun (WGS) entry which is preliminary data.</text>
</comment>
<evidence type="ECO:0000256" key="3">
    <source>
        <dbReference type="ARBA" id="ARBA00022490"/>
    </source>
</evidence>
<evidence type="ECO:0000256" key="8">
    <source>
        <dbReference type="ARBA" id="ARBA00025699"/>
    </source>
</evidence>
<evidence type="ECO:0000256" key="7">
    <source>
        <dbReference type="ARBA" id="ARBA00022691"/>
    </source>
</evidence>
<dbReference type="PANTHER" id="PTHR30027">
    <property type="entry name" value="RIBOSOMAL RNA SMALL SUBUNIT METHYLTRANSFERASE E"/>
    <property type="match status" value="1"/>
</dbReference>
<evidence type="ECO:0000256" key="2">
    <source>
        <dbReference type="ARBA" id="ARBA00005528"/>
    </source>
</evidence>
<dbReference type="SUPFAM" id="SSF75217">
    <property type="entry name" value="alpha/beta knot"/>
    <property type="match status" value="1"/>
</dbReference>
<proteinExistence type="inferred from homology"/>
<keyword evidence="4 10" id="KW-0698">rRNA processing</keyword>
<dbReference type="SUPFAM" id="SSF88697">
    <property type="entry name" value="PUA domain-like"/>
    <property type="match status" value="1"/>
</dbReference>
<dbReference type="NCBIfam" id="NF008702">
    <property type="entry name" value="PRK11713.6-1"/>
    <property type="match status" value="1"/>
</dbReference>
<dbReference type="EMBL" id="DXEL01000082">
    <property type="protein sequence ID" value="HIX75755.1"/>
    <property type="molecule type" value="Genomic_DNA"/>
</dbReference>
<dbReference type="Pfam" id="PF20260">
    <property type="entry name" value="PUA_4"/>
    <property type="match status" value="1"/>
</dbReference>
<comment type="catalytic activity">
    <reaction evidence="9 10">
        <text>uridine(1498) in 16S rRNA + S-adenosyl-L-methionine = N(3)-methyluridine(1498) in 16S rRNA + S-adenosyl-L-homocysteine + H(+)</text>
        <dbReference type="Rhea" id="RHEA:42920"/>
        <dbReference type="Rhea" id="RHEA-COMP:10283"/>
        <dbReference type="Rhea" id="RHEA-COMP:10284"/>
        <dbReference type="ChEBI" id="CHEBI:15378"/>
        <dbReference type="ChEBI" id="CHEBI:57856"/>
        <dbReference type="ChEBI" id="CHEBI:59789"/>
        <dbReference type="ChEBI" id="CHEBI:65315"/>
        <dbReference type="ChEBI" id="CHEBI:74502"/>
        <dbReference type="EC" id="2.1.1.193"/>
    </reaction>
</comment>
<keyword evidence="5 10" id="KW-0489">Methyltransferase</keyword>
<organism evidence="13 14">
    <name type="scientific">Candidatus Parabacteroides intestinipullorum</name>
    <dbReference type="NCBI Taxonomy" id="2838723"/>
    <lineage>
        <taxon>Bacteria</taxon>
        <taxon>Pseudomonadati</taxon>
        <taxon>Bacteroidota</taxon>
        <taxon>Bacteroidia</taxon>
        <taxon>Bacteroidales</taxon>
        <taxon>Tannerellaceae</taxon>
        <taxon>Parabacteroides</taxon>
    </lineage>
</organism>
<evidence type="ECO:0000313" key="14">
    <source>
        <dbReference type="Proteomes" id="UP000886740"/>
    </source>
</evidence>
<dbReference type="Gene3D" id="3.40.1280.10">
    <property type="match status" value="1"/>
</dbReference>
<reference evidence="13" key="1">
    <citation type="journal article" date="2021" name="PeerJ">
        <title>Extensive microbial diversity within the chicken gut microbiome revealed by metagenomics and culture.</title>
        <authorList>
            <person name="Gilroy R."/>
            <person name="Ravi A."/>
            <person name="Getino M."/>
            <person name="Pursley I."/>
            <person name="Horton D.L."/>
            <person name="Alikhan N.F."/>
            <person name="Baker D."/>
            <person name="Gharbi K."/>
            <person name="Hall N."/>
            <person name="Watson M."/>
            <person name="Adriaenssens E.M."/>
            <person name="Foster-Nyarko E."/>
            <person name="Jarju S."/>
            <person name="Secka A."/>
            <person name="Antonio M."/>
            <person name="Oren A."/>
            <person name="Chaudhuri R.R."/>
            <person name="La Ragione R."/>
            <person name="Hildebrand F."/>
            <person name="Pallen M.J."/>
        </authorList>
    </citation>
    <scope>NUCLEOTIDE SEQUENCE</scope>
    <source>
        <strain evidence="13">ChiGjej6B6-14162</strain>
    </source>
</reference>
<evidence type="ECO:0000259" key="12">
    <source>
        <dbReference type="Pfam" id="PF20260"/>
    </source>
</evidence>
<dbReference type="AlphaFoldDB" id="A0A9D1XD19"/>
<dbReference type="PIRSF" id="PIRSF015601">
    <property type="entry name" value="MTase_slr0722"/>
    <property type="match status" value="1"/>
</dbReference>
<comment type="similarity">
    <text evidence="2 10">Belongs to the RNA methyltransferase RsmE family.</text>
</comment>
<dbReference type="CDD" id="cd18084">
    <property type="entry name" value="RsmE-like"/>
    <property type="match status" value="1"/>
</dbReference>
<dbReference type="InterPro" id="IPR046887">
    <property type="entry name" value="RsmE_PUA-like"/>
</dbReference>
<dbReference type="Gene3D" id="2.40.240.20">
    <property type="entry name" value="Hypothetical PUA domain-like, domain 1"/>
    <property type="match status" value="1"/>
</dbReference>
<sequence>MQIFYAPDIRINPELPEEEAGHCVRVLRLSEGDEILVADGKGEFHQAVIRRAHPKHCEVEILRSWSPAPLWPAYLHIAVAPTKNMDRMEWFAEKATEIGIDAITFLCCQFSERREIKTARIEKILVSAMKQSQKARLPQLGEMTPFKTFVRQPFEGRKFIAHCEDGEKRSLKSLLGPGENALILIGPEGDFSPEEIQMALDNGFEPISLGDSRLRTETAALVACMTARLANQA</sequence>
<evidence type="ECO:0000256" key="10">
    <source>
        <dbReference type="PIRNR" id="PIRNR015601"/>
    </source>
</evidence>
<evidence type="ECO:0000256" key="5">
    <source>
        <dbReference type="ARBA" id="ARBA00022603"/>
    </source>
</evidence>
<dbReference type="InterPro" id="IPR015947">
    <property type="entry name" value="PUA-like_sf"/>
</dbReference>
<keyword evidence="6 10" id="KW-0808">Transferase</keyword>
<evidence type="ECO:0000256" key="1">
    <source>
        <dbReference type="ARBA" id="ARBA00004496"/>
    </source>
</evidence>
<dbReference type="GO" id="GO:0070475">
    <property type="term" value="P:rRNA base methylation"/>
    <property type="evidence" value="ECO:0007669"/>
    <property type="project" value="TreeGrafter"/>
</dbReference>
<protein>
    <recommendedName>
        <fullName evidence="10">Ribosomal RNA small subunit methyltransferase E</fullName>
        <ecNumber evidence="10">2.1.1.193</ecNumber>
    </recommendedName>
</protein>
<dbReference type="InterPro" id="IPR006700">
    <property type="entry name" value="RsmE"/>
</dbReference>
<dbReference type="EC" id="2.1.1.193" evidence="10"/>
<feature type="domain" description="Ribosomal RNA small subunit methyltransferase E PUA-like" evidence="12">
    <location>
        <begin position="15"/>
        <end position="62"/>
    </location>
</feature>
<evidence type="ECO:0000259" key="11">
    <source>
        <dbReference type="Pfam" id="PF04452"/>
    </source>
</evidence>
<dbReference type="InterPro" id="IPR046886">
    <property type="entry name" value="RsmE_MTase_dom"/>
</dbReference>
<evidence type="ECO:0000256" key="9">
    <source>
        <dbReference type="ARBA" id="ARBA00047944"/>
    </source>
</evidence>
<dbReference type="NCBIfam" id="TIGR00046">
    <property type="entry name" value="RsmE family RNA methyltransferase"/>
    <property type="match status" value="1"/>
</dbReference>
<dbReference type="Proteomes" id="UP000886740">
    <property type="component" value="Unassembled WGS sequence"/>
</dbReference>
<keyword evidence="3 10" id="KW-0963">Cytoplasm</keyword>
<dbReference type="GO" id="GO:0005737">
    <property type="term" value="C:cytoplasm"/>
    <property type="evidence" value="ECO:0007669"/>
    <property type="project" value="UniProtKB-SubCell"/>
</dbReference>
<dbReference type="GO" id="GO:0070042">
    <property type="term" value="F:rRNA (uridine-N3-)-methyltransferase activity"/>
    <property type="evidence" value="ECO:0007669"/>
    <property type="project" value="TreeGrafter"/>
</dbReference>
<keyword evidence="7 10" id="KW-0949">S-adenosyl-L-methionine</keyword>
<reference evidence="13" key="2">
    <citation type="submission" date="2021-04" db="EMBL/GenBank/DDBJ databases">
        <authorList>
            <person name="Gilroy R."/>
        </authorList>
    </citation>
    <scope>NUCLEOTIDE SEQUENCE</scope>
    <source>
        <strain evidence="13">ChiGjej6B6-14162</strain>
    </source>
</reference>
<evidence type="ECO:0000256" key="6">
    <source>
        <dbReference type="ARBA" id="ARBA00022679"/>
    </source>
</evidence>
<feature type="domain" description="Ribosomal RNA small subunit methyltransferase E methyltransferase" evidence="11">
    <location>
        <begin position="72"/>
        <end position="225"/>
    </location>
</feature>